<feature type="transmembrane region" description="Helical" evidence="6">
    <location>
        <begin position="118"/>
        <end position="135"/>
    </location>
</feature>
<gene>
    <name evidence="7" type="ORF">DLM65_03025</name>
</gene>
<dbReference type="EMBL" id="QHBU01000055">
    <property type="protein sequence ID" value="PZR82856.1"/>
    <property type="molecule type" value="Genomic_DNA"/>
</dbReference>
<keyword evidence="3 6" id="KW-0812">Transmembrane</keyword>
<dbReference type="GO" id="GO:0005886">
    <property type="term" value="C:plasma membrane"/>
    <property type="evidence" value="ECO:0007669"/>
    <property type="project" value="UniProtKB-SubCell"/>
</dbReference>
<evidence type="ECO:0000256" key="6">
    <source>
        <dbReference type="SAM" id="Phobius"/>
    </source>
</evidence>
<reference evidence="7 8" key="1">
    <citation type="journal article" date="2017" name="Nature">
        <title>Atmospheric trace gases support primary production in Antarctic desert surface soil.</title>
        <authorList>
            <person name="Ji M."/>
            <person name="Greening C."/>
            <person name="Vanwonterghem I."/>
            <person name="Carere C.R."/>
            <person name="Bay S.K."/>
            <person name="Steen J.A."/>
            <person name="Montgomery K."/>
            <person name="Lines T."/>
            <person name="Beardall J."/>
            <person name="van Dorst J."/>
            <person name="Snape I."/>
            <person name="Stott M.B."/>
            <person name="Hugenholtz P."/>
            <person name="Ferrari B.C."/>
        </authorList>
    </citation>
    <scope>NUCLEOTIDE SEQUENCE [LARGE SCALE GENOMIC DNA]</scope>
    <source>
        <strain evidence="7">RRmetagenome_bin12</strain>
    </source>
</reference>
<keyword evidence="5 6" id="KW-0472">Membrane</keyword>
<proteinExistence type="predicted"/>
<evidence type="ECO:0000256" key="3">
    <source>
        <dbReference type="ARBA" id="ARBA00022692"/>
    </source>
</evidence>
<evidence type="ECO:0008006" key="9">
    <source>
        <dbReference type="Google" id="ProtNLM"/>
    </source>
</evidence>
<dbReference type="Pfam" id="PF03706">
    <property type="entry name" value="LPG_synthase_TM"/>
    <property type="match status" value="1"/>
</dbReference>
<evidence type="ECO:0000313" key="8">
    <source>
        <dbReference type="Proteomes" id="UP000248724"/>
    </source>
</evidence>
<sequence length="397" mass="41632">MRCSRRRRDGSRMAGEAVLAKFRPSWSELYVGGSGGRFIRHTRGQVRRPVSTPLIDLAPAAPAAAPVDGLTDGTSRQRRVLIARITRIISIVVSLAALAILLRRVDLPAALRIATEEPWPPLVAAIAVNVVATWLRATRSQTVLSVLGHRVPPRRMAATQLAGQVLSWVSPVAAGDFVRPYLWRRHDGVPLTPGVVTVLYERIFSFGQLVVLGAVCAAPFVAEGPELAGAAAAGLVLLALPWLMVRLVRRAAPQAGGFAASRGWRDRLVHAGGQLWRLGGDGRLTVRFTLLTIAVVTVSGFQIALLADGVGVTLPLWFAAAAFALAQVVGSVSSLPFGIGPADAVLLAFLVHTGASAEDALAITLLTRLAVTAPLGLAGAVAYLRLSSGGAARAAAS</sequence>
<feature type="transmembrane region" description="Helical" evidence="6">
    <location>
        <begin position="227"/>
        <end position="245"/>
    </location>
</feature>
<name>A0A2W5ZJ62_9BACT</name>
<evidence type="ECO:0000313" key="7">
    <source>
        <dbReference type="EMBL" id="PZR82856.1"/>
    </source>
</evidence>
<dbReference type="AlphaFoldDB" id="A0A2W5ZJ62"/>
<feature type="transmembrane region" description="Helical" evidence="6">
    <location>
        <begin position="284"/>
        <end position="306"/>
    </location>
</feature>
<feature type="transmembrane region" description="Helical" evidence="6">
    <location>
        <begin position="203"/>
        <end position="221"/>
    </location>
</feature>
<feature type="transmembrane region" description="Helical" evidence="6">
    <location>
        <begin position="85"/>
        <end position="102"/>
    </location>
</feature>
<dbReference type="PANTHER" id="PTHR39087">
    <property type="entry name" value="UPF0104 MEMBRANE PROTEIN MJ1595"/>
    <property type="match status" value="1"/>
</dbReference>
<comment type="caution">
    <text evidence="7">The sequence shown here is derived from an EMBL/GenBank/DDBJ whole genome shotgun (WGS) entry which is preliminary data.</text>
</comment>
<dbReference type="InterPro" id="IPR022791">
    <property type="entry name" value="L-PG_synthase/AglD"/>
</dbReference>
<evidence type="ECO:0000256" key="5">
    <source>
        <dbReference type="ARBA" id="ARBA00023136"/>
    </source>
</evidence>
<evidence type="ECO:0000256" key="1">
    <source>
        <dbReference type="ARBA" id="ARBA00004651"/>
    </source>
</evidence>
<protein>
    <recommendedName>
        <fullName evidence="9">TIGR00374 family protein</fullName>
    </recommendedName>
</protein>
<evidence type="ECO:0000256" key="4">
    <source>
        <dbReference type="ARBA" id="ARBA00022989"/>
    </source>
</evidence>
<dbReference type="Proteomes" id="UP000248724">
    <property type="component" value="Unassembled WGS sequence"/>
</dbReference>
<comment type="subcellular location">
    <subcellularLocation>
        <location evidence="1">Cell membrane</location>
        <topology evidence="1">Multi-pass membrane protein</topology>
    </subcellularLocation>
</comment>
<accession>A0A2W5ZJ62</accession>
<feature type="transmembrane region" description="Helical" evidence="6">
    <location>
        <begin position="312"/>
        <end position="330"/>
    </location>
</feature>
<organism evidence="7 8">
    <name type="scientific">Candidatus Aeolococcus gillhamiae</name>
    <dbReference type="NCBI Taxonomy" id="3127015"/>
    <lineage>
        <taxon>Bacteria</taxon>
        <taxon>Bacillati</taxon>
        <taxon>Candidatus Dormiibacterota</taxon>
        <taxon>Candidatus Dormibacteria</taxon>
        <taxon>Candidatus Aeolococcales</taxon>
        <taxon>Candidatus Aeolococcaceae</taxon>
        <taxon>Candidatus Aeolococcus</taxon>
    </lineage>
</organism>
<keyword evidence="4 6" id="KW-1133">Transmembrane helix</keyword>
<dbReference type="PANTHER" id="PTHR39087:SF2">
    <property type="entry name" value="UPF0104 MEMBRANE PROTEIN MJ1595"/>
    <property type="match status" value="1"/>
</dbReference>
<evidence type="ECO:0000256" key="2">
    <source>
        <dbReference type="ARBA" id="ARBA00022475"/>
    </source>
</evidence>
<keyword evidence="2" id="KW-1003">Cell membrane</keyword>